<reference evidence="5 6" key="1">
    <citation type="submission" date="2012-01" db="EMBL/GenBank/DDBJ databases">
        <title>Complete sequence of chromosome of Clostridium pasteurianum BC1.</title>
        <authorList>
            <consortium name="US DOE Joint Genome Institute"/>
            <person name="Lucas S."/>
            <person name="Han J."/>
            <person name="Lapidus A."/>
            <person name="Cheng J.-F."/>
            <person name="Goodwin L."/>
            <person name="Pitluck S."/>
            <person name="Peters L."/>
            <person name="Mikhailova N."/>
            <person name="Teshima H."/>
            <person name="Detter J.C."/>
            <person name="Han C."/>
            <person name="Tapia R."/>
            <person name="Land M."/>
            <person name="Hauser L."/>
            <person name="Kyrpides N."/>
            <person name="Ivanova N."/>
            <person name="Pagani I."/>
            <person name="Dunn J."/>
            <person name="Taghavi S."/>
            <person name="Francis A."/>
            <person name="van der Lelie D."/>
            <person name="Woyke T."/>
        </authorList>
    </citation>
    <scope>NUCLEOTIDE SEQUENCE [LARGE SCALE GENOMIC DNA]</scope>
    <source>
        <strain evidence="5 6">BC1</strain>
    </source>
</reference>
<dbReference type="HOGENOM" id="CLU_039046_2_0_9"/>
<evidence type="ECO:0000313" key="5">
    <source>
        <dbReference type="EMBL" id="AGK99297.1"/>
    </source>
</evidence>
<dbReference type="InterPro" id="IPR004108">
    <property type="entry name" value="Fe_hydrogenase_lsu_C"/>
</dbReference>
<dbReference type="EMBL" id="CP003261">
    <property type="protein sequence ID" value="AGK99297.1"/>
    <property type="molecule type" value="Genomic_DNA"/>
</dbReference>
<protein>
    <submittedName>
        <fullName evidence="5">Iron only hydrogenase large subunit</fullName>
    </submittedName>
</protein>
<dbReference type="eggNOG" id="COG4624">
    <property type="taxonomic scope" value="Bacteria"/>
</dbReference>
<gene>
    <name evidence="5" type="ORF">Clopa_4605</name>
</gene>
<evidence type="ECO:0000256" key="3">
    <source>
        <dbReference type="ARBA" id="ARBA00023014"/>
    </source>
</evidence>
<dbReference type="KEGG" id="cpas:Clopa_4605"/>
<feature type="domain" description="4Fe-4S ferredoxin-type" evidence="4">
    <location>
        <begin position="112"/>
        <end position="142"/>
    </location>
</feature>
<dbReference type="InterPro" id="IPR050340">
    <property type="entry name" value="Cytosolic_Fe-S_CAF"/>
</dbReference>
<dbReference type="InterPro" id="IPR009016">
    <property type="entry name" value="Fe_hydrogenase"/>
</dbReference>
<keyword evidence="1" id="KW-0479">Metal-binding</keyword>
<dbReference type="OrthoDB" id="9798098at2"/>
<dbReference type="Gene3D" id="3.40.950.10">
    <property type="entry name" value="Fe-only Hydrogenase (Larger Subunit), Chain L, domain 3"/>
    <property type="match status" value="1"/>
</dbReference>
<dbReference type="InterPro" id="IPR017896">
    <property type="entry name" value="4Fe4S_Fe-S-bd"/>
</dbReference>
<evidence type="ECO:0000256" key="1">
    <source>
        <dbReference type="ARBA" id="ARBA00022723"/>
    </source>
</evidence>
<keyword evidence="6" id="KW-1185">Reference proteome</keyword>
<evidence type="ECO:0000259" key="4">
    <source>
        <dbReference type="PROSITE" id="PS51379"/>
    </source>
</evidence>
<dbReference type="GO" id="GO:0046872">
    <property type="term" value="F:metal ion binding"/>
    <property type="evidence" value="ECO:0007669"/>
    <property type="project" value="UniProtKB-KW"/>
</dbReference>
<evidence type="ECO:0000256" key="2">
    <source>
        <dbReference type="ARBA" id="ARBA00023004"/>
    </source>
</evidence>
<dbReference type="STRING" id="86416.Clopa_4605"/>
<dbReference type="SUPFAM" id="SSF54862">
    <property type="entry name" value="4Fe-4S ferredoxins"/>
    <property type="match status" value="1"/>
</dbReference>
<dbReference type="Gene3D" id="3.30.70.20">
    <property type="match status" value="1"/>
</dbReference>
<dbReference type="SUPFAM" id="SSF53920">
    <property type="entry name" value="Fe-only hydrogenase"/>
    <property type="match status" value="1"/>
</dbReference>
<dbReference type="Pfam" id="PF00037">
    <property type="entry name" value="Fer4"/>
    <property type="match status" value="1"/>
</dbReference>
<evidence type="ECO:0000313" key="6">
    <source>
        <dbReference type="Proteomes" id="UP000013523"/>
    </source>
</evidence>
<dbReference type="eggNOG" id="COG2878">
    <property type="taxonomic scope" value="Bacteria"/>
</dbReference>
<dbReference type="GO" id="GO:0051536">
    <property type="term" value="F:iron-sulfur cluster binding"/>
    <property type="evidence" value="ECO:0007669"/>
    <property type="project" value="UniProtKB-KW"/>
</dbReference>
<keyword evidence="2" id="KW-0408">Iron</keyword>
<sequence>MKSEYNNLFKALVEAYYKNEFEVFIKKILSDPSINKEELSNIISSFCGVELKYTNNDDYIDDLKKAIKNYKSDHKIVSKIRDCSIDCADENGQTSCQKSCPFDAILIDKENKTSYIEKDLCTDCGFCVEGCPNGSILDKVEFIPLANLLKEKHPVIAAVAPAITGQFGDDVNVDQLRTAFKKIGFADMIEVAFFADMLTLKEACEFNAHVKSKDDLMITSCCCPMWVGMLKRVYKDMVKYVSPSVSPMIAAGRVIKELNSDCKVVFIGPCIAKKAESKNQDILGDIDFVLTFAEVKDIFESLNINPAELPEDPSTDYASREGRLYARTGGVSISVNEAVARLFPEKKDLFKSIQANGVKECKEILEKAQKGEIHANFIEGMGCIGGCVGGPKALIPKEKGREKVNEFAENSNVKISLESDQMKKILSKLNITSAKDFMDEDKIKIFERKF</sequence>
<proteinExistence type="predicted"/>
<dbReference type="PROSITE" id="PS51379">
    <property type="entry name" value="4FE4S_FER_2"/>
    <property type="match status" value="1"/>
</dbReference>
<keyword evidence="3" id="KW-0411">Iron-sulfur</keyword>
<dbReference type="PROSITE" id="PS00198">
    <property type="entry name" value="4FE4S_FER_1"/>
    <property type="match status" value="1"/>
</dbReference>
<dbReference type="RefSeq" id="WP_015617566.1">
    <property type="nucleotide sequence ID" value="NC_021182.1"/>
</dbReference>
<dbReference type="PANTHER" id="PTHR11615">
    <property type="entry name" value="NITRATE, FORMATE, IRON DEHYDROGENASE"/>
    <property type="match status" value="1"/>
</dbReference>
<dbReference type="InterPro" id="IPR017900">
    <property type="entry name" value="4Fe4S_Fe_S_CS"/>
</dbReference>
<dbReference type="AlphaFoldDB" id="R4K7Y7"/>
<dbReference type="Proteomes" id="UP000013523">
    <property type="component" value="Chromosome"/>
</dbReference>
<name>R4K7Y7_CLOPA</name>
<dbReference type="PATRIC" id="fig|86416.3.peg.4596"/>
<organism evidence="5 6">
    <name type="scientific">Clostridium pasteurianum BC1</name>
    <dbReference type="NCBI Taxonomy" id="86416"/>
    <lineage>
        <taxon>Bacteria</taxon>
        <taxon>Bacillati</taxon>
        <taxon>Bacillota</taxon>
        <taxon>Clostridia</taxon>
        <taxon>Eubacteriales</taxon>
        <taxon>Clostridiaceae</taxon>
        <taxon>Clostridium</taxon>
    </lineage>
</organism>
<dbReference type="Pfam" id="PF02906">
    <property type="entry name" value="Fe_hyd_lg_C"/>
    <property type="match status" value="1"/>
</dbReference>
<accession>R4K7Y7</accession>